<feature type="compositionally biased region" description="Polar residues" evidence="1">
    <location>
        <begin position="13"/>
        <end position="23"/>
    </location>
</feature>
<organism evidence="2 3">
    <name type="scientific">Cymbomonas tetramitiformis</name>
    <dbReference type="NCBI Taxonomy" id="36881"/>
    <lineage>
        <taxon>Eukaryota</taxon>
        <taxon>Viridiplantae</taxon>
        <taxon>Chlorophyta</taxon>
        <taxon>Pyramimonadophyceae</taxon>
        <taxon>Pyramimonadales</taxon>
        <taxon>Pyramimonadaceae</taxon>
        <taxon>Cymbomonas</taxon>
    </lineage>
</organism>
<evidence type="ECO:0000313" key="3">
    <source>
        <dbReference type="Proteomes" id="UP001190700"/>
    </source>
</evidence>
<evidence type="ECO:0000313" key="2">
    <source>
        <dbReference type="EMBL" id="KAK3283138.1"/>
    </source>
</evidence>
<keyword evidence="3" id="KW-1185">Reference proteome</keyword>
<reference evidence="2 3" key="1">
    <citation type="journal article" date="2015" name="Genome Biol. Evol.">
        <title>Comparative Genomics of a Bacterivorous Green Alga Reveals Evolutionary Causalities and Consequences of Phago-Mixotrophic Mode of Nutrition.</title>
        <authorList>
            <person name="Burns J.A."/>
            <person name="Paasch A."/>
            <person name="Narechania A."/>
            <person name="Kim E."/>
        </authorList>
    </citation>
    <scope>NUCLEOTIDE SEQUENCE [LARGE SCALE GENOMIC DNA]</scope>
    <source>
        <strain evidence="2 3">PLY_AMNH</strain>
    </source>
</reference>
<sequence length="272" mass="30395">MIRSRSDKRDSRPTTAPQAGNSAKTIVSLKPKAEDEIRYPVPIPRQPLLHVADISLRSQLDGILTENEIEGLEKDLNLPSLAESNAAKQRAANMATANGSTWARYHFPQARVSSYGRLRTVGPDLKIQHYDVMVDWDYDHVNLSTDYGVWSPDFCRSFFSYQTSSTKLAAAPPAKAVGGPDVGFMRGINNVTRSAGPRRIVNKSEADIPDRIQLWSHWAPAPLHKMDTLEMLRWVRQLKPRTVNDMKPLLMLCQVGFPLNCSGTIHGLHESP</sequence>
<accession>A0AAE0GS21</accession>
<comment type="caution">
    <text evidence="2">The sequence shown here is derived from an EMBL/GenBank/DDBJ whole genome shotgun (WGS) entry which is preliminary data.</text>
</comment>
<dbReference type="Proteomes" id="UP001190700">
    <property type="component" value="Unassembled WGS sequence"/>
</dbReference>
<gene>
    <name evidence="2" type="ORF">CYMTET_9153</name>
</gene>
<protein>
    <submittedName>
        <fullName evidence="2">Uncharacterized protein</fullName>
    </submittedName>
</protein>
<feature type="compositionally biased region" description="Basic and acidic residues" evidence="1">
    <location>
        <begin position="1"/>
        <end position="12"/>
    </location>
</feature>
<dbReference type="AlphaFoldDB" id="A0AAE0GS21"/>
<dbReference type="EMBL" id="LGRX02003011">
    <property type="protein sequence ID" value="KAK3283138.1"/>
    <property type="molecule type" value="Genomic_DNA"/>
</dbReference>
<proteinExistence type="predicted"/>
<evidence type="ECO:0000256" key="1">
    <source>
        <dbReference type="SAM" id="MobiDB-lite"/>
    </source>
</evidence>
<feature type="region of interest" description="Disordered" evidence="1">
    <location>
        <begin position="1"/>
        <end position="23"/>
    </location>
</feature>
<name>A0AAE0GS21_9CHLO</name>